<protein>
    <submittedName>
        <fullName evidence="2">Uncharacterized protein</fullName>
    </submittedName>
</protein>
<feature type="region of interest" description="Disordered" evidence="1">
    <location>
        <begin position="255"/>
        <end position="281"/>
    </location>
</feature>
<feature type="compositionally biased region" description="Polar residues" evidence="1">
    <location>
        <begin position="168"/>
        <end position="185"/>
    </location>
</feature>
<comment type="caution">
    <text evidence="2">The sequence shown here is derived from an EMBL/GenBank/DDBJ whole genome shotgun (WGS) entry which is preliminary data.</text>
</comment>
<accession>A0A9P6APF9</accession>
<name>A0A9P6APF9_9AGAM</name>
<evidence type="ECO:0000313" key="3">
    <source>
        <dbReference type="Proteomes" id="UP000886523"/>
    </source>
</evidence>
<keyword evidence="3" id="KW-1185">Reference proteome</keyword>
<proteinExistence type="predicted"/>
<feature type="region of interest" description="Disordered" evidence="1">
    <location>
        <begin position="308"/>
        <end position="330"/>
    </location>
</feature>
<sequence length="330" mass="35431">MGQCVATPFSAFISNWRNKKCNATFRLSSDQASKLAMLSSDMDRLFEDMALAVRGKTSGTPAPSSEAVAADLHMPTYSQLSKKTRRATLASAPTVPPRCQPLRSPWSRVPHLLGLSSHPLLPATDALQACPGPARLIYSSRPSTEVTYGGSPIQQPRASHDAAPNPPSSTARGISSSLSLPQSKTYKGYSVTGRSSHTATAPDNILNLDGVNQPDKDPTAGTGPRILRRRELDSTSITNGNFRYANRNDIPALQAASQGSHGAAYRSPASTTPRDGEITCPGRTIDGHEIRYYDSCMVVGPDSAVVPYLPEGSRDVPGTLMQHRPHSRRR</sequence>
<feature type="region of interest" description="Disordered" evidence="1">
    <location>
        <begin position="143"/>
        <end position="225"/>
    </location>
</feature>
<reference evidence="2" key="1">
    <citation type="journal article" date="2020" name="Nat. Commun.">
        <title>Large-scale genome sequencing of mycorrhizal fungi provides insights into the early evolution of symbiotic traits.</title>
        <authorList>
            <person name="Miyauchi S."/>
            <person name="Kiss E."/>
            <person name="Kuo A."/>
            <person name="Drula E."/>
            <person name="Kohler A."/>
            <person name="Sanchez-Garcia M."/>
            <person name="Morin E."/>
            <person name="Andreopoulos B."/>
            <person name="Barry K.W."/>
            <person name="Bonito G."/>
            <person name="Buee M."/>
            <person name="Carver A."/>
            <person name="Chen C."/>
            <person name="Cichocki N."/>
            <person name="Clum A."/>
            <person name="Culley D."/>
            <person name="Crous P.W."/>
            <person name="Fauchery L."/>
            <person name="Girlanda M."/>
            <person name="Hayes R.D."/>
            <person name="Keri Z."/>
            <person name="LaButti K."/>
            <person name="Lipzen A."/>
            <person name="Lombard V."/>
            <person name="Magnuson J."/>
            <person name="Maillard F."/>
            <person name="Murat C."/>
            <person name="Nolan M."/>
            <person name="Ohm R.A."/>
            <person name="Pangilinan J."/>
            <person name="Pereira M.F."/>
            <person name="Perotto S."/>
            <person name="Peter M."/>
            <person name="Pfister S."/>
            <person name="Riley R."/>
            <person name="Sitrit Y."/>
            <person name="Stielow J.B."/>
            <person name="Szollosi G."/>
            <person name="Zifcakova L."/>
            <person name="Stursova M."/>
            <person name="Spatafora J.W."/>
            <person name="Tedersoo L."/>
            <person name="Vaario L.M."/>
            <person name="Yamada A."/>
            <person name="Yan M."/>
            <person name="Wang P."/>
            <person name="Xu J."/>
            <person name="Bruns T."/>
            <person name="Baldrian P."/>
            <person name="Vilgalys R."/>
            <person name="Dunand C."/>
            <person name="Henrissat B."/>
            <person name="Grigoriev I.V."/>
            <person name="Hibbett D."/>
            <person name="Nagy L.G."/>
            <person name="Martin F.M."/>
        </authorList>
    </citation>
    <scope>NUCLEOTIDE SEQUENCE</scope>
    <source>
        <strain evidence="2">UP504</strain>
    </source>
</reference>
<dbReference type="AlphaFoldDB" id="A0A9P6APF9"/>
<dbReference type="Proteomes" id="UP000886523">
    <property type="component" value="Unassembled WGS sequence"/>
</dbReference>
<dbReference type="EMBL" id="MU129057">
    <property type="protein sequence ID" value="KAF9508516.1"/>
    <property type="molecule type" value="Genomic_DNA"/>
</dbReference>
<evidence type="ECO:0000313" key="2">
    <source>
        <dbReference type="EMBL" id="KAF9508516.1"/>
    </source>
</evidence>
<organism evidence="2 3">
    <name type="scientific">Hydnum rufescens UP504</name>
    <dbReference type="NCBI Taxonomy" id="1448309"/>
    <lineage>
        <taxon>Eukaryota</taxon>
        <taxon>Fungi</taxon>
        <taxon>Dikarya</taxon>
        <taxon>Basidiomycota</taxon>
        <taxon>Agaricomycotina</taxon>
        <taxon>Agaricomycetes</taxon>
        <taxon>Cantharellales</taxon>
        <taxon>Hydnaceae</taxon>
        <taxon>Hydnum</taxon>
    </lineage>
</organism>
<feature type="compositionally biased region" description="Polar residues" evidence="1">
    <location>
        <begin position="192"/>
        <end position="201"/>
    </location>
</feature>
<gene>
    <name evidence="2" type="ORF">BS47DRAFT_219050</name>
</gene>
<evidence type="ECO:0000256" key="1">
    <source>
        <dbReference type="SAM" id="MobiDB-lite"/>
    </source>
</evidence>
<feature type="compositionally biased region" description="Polar residues" evidence="1">
    <location>
        <begin position="143"/>
        <end position="157"/>
    </location>
</feature>